<evidence type="ECO:0000256" key="3">
    <source>
        <dbReference type="ARBA" id="ARBA00022475"/>
    </source>
</evidence>
<feature type="transmembrane region" description="Helical" evidence="8">
    <location>
        <begin position="163"/>
        <end position="186"/>
    </location>
</feature>
<evidence type="ECO:0000256" key="8">
    <source>
        <dbReference type="SAM" id="Phobius"/>
    </source>
</evidence>
<keyword evidence="10" id="KW-1185">Reference proteome</keyword>
<evidence type="ECO:0000256" key="5">
    <source>
        <dbReference type="ARBA" id="ARBA00022989"/>
    </source>
</evidence>
<dbReference type="EMBL" id="JAUSWO010000001">
    <property type="protein sequence ID" value="MDQ0513793.1"/>
    <property type="molecule type" value="Genomic_DNA"/>
</dbReference>
<dbReference type="PANTHER" id="PTHR32024">
    <property type="entry name" value="TRK SYSTEM POTASSIUM UPTAKE PROTEIN TRKG-RELATED"/>
    <property type="match status" value="1"/>
</dbReference>
<reference evidence="9" key="1">
    <citation type="submission" date="2023-07" db="EMBL/GenBank/DDBJ databases">
        <title>Genomic Encyclopedia of Type Strains, Phase IV (KMG-IV): sequencing the most valuable type-strain genomes for metagenomic binning, comparative biology and taxonomic classification.</title>
        <authorList>
            <person name="Goeker M."/>
        </authorList>
    </citation>
    <scope>NUCLEOTIDE SEQUENCE [LARGE SCALE GENOMIC DNA]</scope>
    <source>
        <strain evidence="9">DSM 21204</strain>
    </source>
</reference>
<keyword evidence="3" id="KW-1003">Cell membrane</keyword>
<proteinExistence type="predicted"/>
<organism evidence="9 10">
    <name type="scientific">Mycoplasmoides fastidiosum</name>
    <dbReference type="NCBI Taxonomy" id="92758"/>
    <lineage>
        <taxon>Bacteria</taxon>
        <taxon>Bacillati</taxon>
        <taxon>Mycoplasmatota</taxon>
        <taxon>Mycoplasmoidales</taxon>
        <taxon>Mycoplasmoidaceae</taxon>
        <taxon>Mycoplasmoides</taxon>
    </lineage>
</organism>
<dbReference type="Pfam" id="PF02386">
    <property type="entry name" value="TrkH"/>
    <property type="match status" value="1"/>
</dbReference>
<gene>
    <name evidence="9" type="ORF">J2Z62_000231</name>
</gene>
<keyword evidence="5 8" id="KW-1133">Transmembrane helix</keyword>
<keyword evidence="2" id="KW-0813">Transport</keyword>
<evidence type="ECO:0000256" key="2">
    <source>
        <dbReference type="ARBA" id="ARBA00022448"/>
    </source>
</evidence>
<dbReference type="PANTHER" id="PTHR32024:SF1">
    <property type="entry name" value="KTR SYSTEM POTASSIUM UPTAKE PROTEIN B"/>
    <property type="match status" value="1"/>
</dbReference>
<feature type="transmembrane region" description="Helical" evidence="8">
    <location>
        <begin position="383"/>
        <end position="415"/>
    </location>
</feature>
<evidence type="ECO:0000256" key="6">
    <source>
        <dbReference type="ARBA" id="ARBA00023065"/>
    </source>
</evidence>
<feature type="transmembrane region" description="Helical" evidence="8">
    <location>
        <begin position="293"/>
        <end position="316"/>
    </location>
</feature>
<sequence>MKKLGNKKKKKIIFYKEKILKILLGDTIYKKFFRIYFFTIFVGACFLYMPFSLNSGWVYENNSYVWYQNGEVFQTYTFFDSIFFASSAFSDTGLTTKVTGYIFSIPGQFIITLLIQVGGLGLIAIAILIWKYLINKTNFTASQRYLLNSERGNAKSGESHKMIGFAFVVIFILQLIIWFALSFFFYNVKPQTPENAELLELPQFNYLNADKFYGNVGLSIWAAYFHTISALNNAGFDILGPTSIYAYNGGLGNILSFFLLIALIAGGIGYPIFYDIFQWIQSKRKGYIHRITLFTKISVLSYFVIAFFGLVLILVFELPRSSNFKLFYDSIEMENIKTQTPFYNFSKLSSGDKVWNFIFVTFSSRSAGFSSVPMDYLTIESRWLMSALMFIGASPSSAGGGIRTVTLFIIIRFLYSRAVGRKYVSVFKRTIHRNLVIEALMTFILALALIFVVMILISSTTTELQSGTNVIFEAISAFGTSGLTTGVTGKSSIVGLIGLIFLMFVGQLGLSNSILLWTKKSPTQQILRYQYEDLRVS</sequence>
<keyword evidence="4 8" id="KW-0812">Transmembrane</keyword>
<evidence type="ECO:0000256" key="1">
    <source>
        <dbReference type="ARBA" id="ARBA00004651"/>
    </source>
</evidence>
<feature type="transmembrane region" description="Helical" evidence="8">
    <location>
        <begin position="32"/>
        <end position="51"/>
    </location>
</feature>
<protein>
    <submittedName>
        <fullName evidence="9">Trk system potassium uptake protein TrkH</fullName>
    </submittedName>
</protein>
<feature type="transmembrane region" description="Helical" evidence="8">
    <location>
        <begin position="254"/>
        <end position="273"/>
    </location>
</feature>
<evidence type="ECO:0000256" key="4">
    <source>
        <dbReference type="ARBA" id="ARBA00022692"/>
    </source>
</evidence>
<dbReference type="Proteomes" id="UP001240643">
    <property type="component" value="Unassembled WGS sequence"/>
</dbReference>
<comment type="subcellular location">
    <subcellularLocation>
        <location evidence="1">Cell membrane</location>
        <topology evidence="1">Multi-pass membrane protein</topology>
    </subcellularLocation>
</comment>
<feature type="transmembrane region" description="Helical" evidence="8">
    <location>
        <begin position="493"/>
        <end position="518"/>
    </location>
</feature>
<feature type="transmembrane region" description="Helical" evidence="8">
    <location>
        <begin position="109"/>
        <end position="134"/>
    </location>
</feature>
<evidence type="ECO:0000256" key="7">
    <source>
        <dbReference type="ARBA" id="ARBA00023136"/>
    </source>
</evidence>
<keyword evidence="6" id="KW-0406">Ion transport</keyword>
<dbReference type="InterPro" id="IPR003445">
    <property type="entry name" value="Cat_transpt"/>
</dbReference>
<name>A0ABU0LYW8_9BACT</name>
<keyword evidence="7 8" id="KW-0472">Membrane</keyword>
<evidence type="ECO:0000313" key="9">
    <source>
        <dbReference type="EMBL" id="MDQ0513793.1"/>
    </source>
</evidence>
<evidence type="ECO:0000313" key="10">
    <source>
        <dbReference type="Proteomes" id="UP001240643"/>
    </source>
</evidence>
<accession>A0ABU0LYW8</accession>
<comment type="caution">
    <text evidence="9">The sequence shown here is derived from an EMBL/GenBank/DDBJ whole genome shotgun (WGS) entry which is preliminary data.</text>
</comment>
<feature type="transmembrane region" description="Helical" evidence="8">
    <location>
        <begin position="435"/>
        <end position="457"/>
    </location>
</feature>